<dbReference type="AlphaFoldDB" id="A0A382Z1K1"/>
<reference evidence="3" key="1">
    <citation type="submission" date="2018-05" db="EMBL/GenBank/DDBJ databases">
        <authorList>
            <person name="Lanie J.A."/>
            <person name="Ng W.-L."/>
            <person name="Kazmierczak K.M."/>
            <person name="Andrzejewski T.M."/>
            <person name="Davidsen T.M."/>
            <person name="Wayne K.J."/>
            <person name="Tettelin H."/>
            <person name="Glass J.I."/>
            <person name="Rusch D."/>
            <person name="Podicherti R."/>
            <person name="Tsui H.-C.T."/>
            <person name="Winkler M.E."/>
        </authorList>
    </citation>
    <scope>NUCLEOTIDE SEQUENCE</scope>
</reference>
<sequence>VSVLVGITGGMGAGKSTFAAMLCQQGARLVDADRIGHEVIERPEVKAALAAAFGDDIENSDGEIDRRKLGKRAFQNRSSLHELNAAVAPALRRELWCQVSEGVDSDIVVVDAALILEWGEREQFDFLVVVVADDAVTQARLGGQKGYSEAEIRQRMEGQVSVADKIAQADLVVENNSDRAALKGTAEEVWNSLCRKLPGW</sequence>
<dbReference type="HAMAP" id="MF_00376">
    <property type="entry name" value="Dephospho_CoA_kinase"/>
    <property type="match status" value="1"/>
</dbReference>
<dbReference type="PANTHER" id="PTHR10695:SF46">
    <property type="entry name" value="BIFUNCTIONAL COENZYME A SYNTHASE-RELATED"/>
    <property type="match status" value="1"/>
</dbReference>
<keyword evidence="1" id="KW-0547">Nucleotide-binding</keyword>
<dbReference type="GO" id="GO:0004140">
    <property type="term" value="F:dephospho-CoA kinase activity"/>
    <property type="evidence" value="ECO:0007669"/>
    <property type="project" value="InterPro"/>
</dbReference>
<dbReference type="GO" id="GO:0005524">
    <property type="term" value="F:ATP binding"/>
    <property type="evidence" value="ECO:0007669"/>
    <property type="project" value="UniProtKB-KW"/>
</dbReference>
<dbReference type="PROSITE" id="PS51219">
    <property type="entry name" value="DPCK"/>
    <property type="match status" value="1"/>
</dbReference>
<dbReference type="InterPro" id="IPR001977">
    <property type="entry name" value="Depp_CoAkinase"/>
</dbReference>
<gene>
    <name evidence="3" type="ORF">METZ01_LOCUS441829</name>
</gene>
<dbReference type="Pfam" id="PF01121">
    <property type="entry name" value="CoaE"/>
    <property type="match status" value="1"/>
</dbReference>
<protein>
    <recommendedName>
        <fullName evidence="4">Dephospho-CoA kinase</fullName>
    </recommendedName>
</protein>
<feature type="non-terminal residue" evidence="3">
    <location>
        <position position="1"/>
    </location>
</feature>
<dbReference type="NCBIfam" id="TIGR00152">
    <property type="entry name" value="dephospho-CoA kinase"/>
    <property type="match status" value="1"/>
</dbReference>
<evidence type="ECO:0000256" key="1">
    <source>
        <dbReference type="ARBA" id="ARBA00022741"/>
    </source>
</evidence>
<proteinExistence type="inferred from homology"/>
<keyword evidence="2" id="KW-0067">ATP-binding</keyword>
<dbReference type="EMBL" id="UINC01180001">
    <property type="protein sequence ID" value="SVD88975.1"/>
    <property type="molecule type" value="Genomic_DNA"/>
</dbReference>
<organism evidence="3">
    <name type="scientific">marine metagenome</name>
    <dbReference type="NCBI Taxonomy" id="408172"/>
    <lineage>
        <taxon>unclassified sequences</taxon>
        <taxon>metagenomes</taxon>
        <taxon>ecological metagenomes</taxon>
    </lineage>
</organism>
<dbReference type="GO" id="GO:0015937">
    <property type="term" value="P:coenzyme A biosynthetic process"/>
    <property type="evidence" value="ECO:0007669"/>
    <property type="project" value="InterPro"/>
</dbReference>
<dbReference type="SUPFAM" id="SSF52540">
    <property type="entry name" value="P-loop containing nucleoside triphosphate hydrolases"/>
    <property type="match status" value="1"/>
</dbReference>
<accession>A0A382Z1K1</accession>
<evidence type="ECO:0000313" key="3">
    <source>
        <dbReference type="EMBL" id="SVD88975.1"/>
    </source>
</evidence>
<dbReference type="Gene3D" id="3.40.50.300">
    <property type="entry name" value="P-loop containing nucleotide triphosphate hydrolases"/>
    <property type="match status" value="1"/>
</dbReference>
<name>A0A382Z1K1_9ZZZZ</name>
<dbReference type="CDD" id="cd02022">
    <property type="entry name" value="DPCK"/>
    <property type="match status" value="1"/>
</dbReference>
<evidence type="ECO:0000256" key="2">
    <source>
        <dbReference type="ARBA" id="ARBA00022840"/>
    </source>
</evidence>
<dbReference type="InterPro" id="IPR027417">
    <property type="entry name" value="P-loop_NTPase"/>
</dbReference>
<dbReference type="PANTHER" id="PTHR10695">
    <property type="entry name" value="DEPHOSPHO-COA KINASE-RELATED"/>
    <property type="match status" value="1"/>
</dbReference>
<evidence type="ECO:0008006" key="4">
    <source>
        <dbReference type="Google" id="ProtNLM"/>
    </source>
</evidence>